<name>A0A2N0VGM7_9BACT</name>
<gene>
    <name evidence="2" type="ORF">CWD77_12015</name>
</gene>
<evidence type="ECO:0000256" key="1">
    <source>
        <dbReference type="SAM" id="Phobius"/>
    </source>
</evidence>
<evidence type="ECO:0000313" key="3">
    <source>
        <dbReference type="Proteomes" id="UP000233398"/>
    </source>
</evidence>
<evidence type="ECO:0000313" key="2">
    <source>
        <dbReference type="EMBL" id="PKD43330.1"/>
    </source>
</evidence>
<feature type="transmembrane region" description="Helical" evidence="1">
    <location>
        <begin position="84"/>
        <end position="107"/>
    </location>
</feature>
<feature type="transmembrane region" description="Helical" evidence="1">
    <location>
        <begin position="204"/>
        <end position="225"/>
    </location>
</feature>
<keyword evidence="1" id="KW-1133">Transmembrane helix</keyword>
<dbReference type="EMBL" id="PISP01000003">
    <property type="protein sequence ID" value="PKD43330.1"/>
    <property type="molecule type" value="Genomic_DNA"/>
</dbReference>
<sequence>MLENLQGFQNLEGFLDLKSILSKTLNLINWHIPKMENGFQHYLDRALPHIRKWWFSVMCIPFCWVLAEQQWMALEWEISFAWQYPYPFFLFPFFFFIDWFLLIVHEAGHTFFGFFGSRFLTILGGTLLQILLPFVIFIYGWWNRQHFVAQLGLLLTAFSWVESSAYAADAVARRMPLIGNLPSSAHDYYNMFSMKGVLANHMTYAWGMYWVGIITIILFLIYPLLKRKQYDYVDLEMDL</sequence>
<proteinExistence type="predicted"/>
<reference evidence="2 3" key="1">
    <citation type="submission" date="2017-11" db="EMBL/GenBank/DDBJ databases">
        <title>Rhodohalobacter 15182 sp. nov., isolated from a salt lake.</title>
        <authorList>
            <person name="Han S."/>
        </authorList>
    </citation>
    <scope>NUCLEOTIDE SEQUENCE [LARGE SCALE GENOMIC DNA]</scope>
    <source>
        <strain evidence="2 3">15182</strain>
    </source>
</reference>
<organism evidence="2 3">
    <name type="scientific">Rhodohalobacter barkolensis</name>
    <dbReference type="NCBI Taxonomy" id="2053187"/>
    <lineage>
        <taxon>Bacteria</taxon>
        <taxon>Pseudomonadati</taxon>
        <taxon>Balneolota</taxon>
        <taxon>Balneolia</taxon>
        <taxon>Balneolales</taxon>
        <taxon>Balneolaceae</taxon>
        <taxon>Rhodohalobacter</taxon>
    </lineage>
</organism>
<keyword evidence="1" id="KW-0472">Membrane</keyword>
<keyword evidence="3" id="KW-1185">Reference proteome</keyword>
<protein>
    <submittedName>
        <fullName evidence="2">Uncharacterized protein</fullName>
    </submittedName>
</protein>
<feature type="transmembrane region" description="Helical" evidence="1">
    <location>
        <begin position="119"/>
        <end position="142"/>
    </location>
</feature>
<keyword evidence="1" id="KW-0812">Transmembrane</keyword>
<dbReference type="AlphaFoldDB" id="A0A2N0VGM7"/>
<accession>A0A2N0VGM7</accession>
<feature type="transmembrane region" description="Helical" evidence="1">
    <location>
        <begin position="148"/>
        <end position="168"/>
    </location>
</feature>
<dbReference type="Proteomes" id="UP000233398">
    <property type="component" value="Unassembled WGS sequence"/>
</dbReference>
<comment type="caution">
    <text evidence="2">The sequence shown here is derived from an EMBL/GenBank/DDBJ whole genome shotgun (WGS) entry which is preliminary data.</text>
</comment>